<dbReference type="EMBL" id="CP011974">
    <property type="protein sequence ID" value="AKO94761.1"/>
    <property type="molecule type" value="Genomic_DNA"/>
</dbReference>
<reference evidence="2" key="2">
    <citation type="submission" date="2015-06" db="EMBL/GenBank/DDBJ databases">
        <title>Genome Sequence of Bacillus endophyticus and Analysis of its Companion Mechanism in the Ketogulonigenium vulgare-Bacillus strain Consortium.</title>
        <authorList>
            <person name="Jia N."/>
            <person name="Du J."/>
            <person name="Ding M.-Z."/>
            <person name="Gao F."/>
            <person name="Yuan Y.-J."/>
        </authorList>
    </citation>
    <scope>NUCLEOTIDE SEQUENCE [LARGE SCALE GENOMIC DNA]</scope>
    <source>
        <strain evidence="2">Hbe603</strain>
    </source>
</reference>
<gene>
    <name evidence="1" type="ORF">BEH_23315</name>
</gene>
<organism evidence="1 2">
    <name type="scientific">Priestia filamentosa</name>
    <dbReference type="NCBI Taxonomy" id="1402861"/>
    <lineage>
        <taxon>Bacteria</taxon>
        <taxon>Bacillati</taxon>
        <taxon>Bacillota</taxon>
        <taxon>Bacilli</taxon>
        <taxon>Bacillales</taxon>
        <taxon>Bacillaceae</taxon>
        <taxon>Priestia</taxon>
    </lineage>
</organism>
<sequence>MLKDLPQGVKVSITHSITKAFEDYMSEIKWNESQYSSNAFIDQWKTYIRNNASWFKKIDEAMKESPEFHQELAVKINETIQKVVTEPPTEEQVAQLERLTKEQGNINVDYSCKAEARFWIRKFVN</sequence>
<accession>A0A0H4KPE0</accession>
<accession>A0A1X7FRV6</accession>
<keyword evidence="2" id="KW-1185">Reference proteome</keyword>
<dbReference type="AlphaFoldDB" id="A0A1X7FRV6"/>
<evidence type="ECO:0000313" key="2">
    <source>
        <dbReference type="Proteomes" id="UP000036202"/>
    </source>
</evidence>
<dbReference type="GeneID" id="93703212"/>
<dbReference type="PATRIC" id="fig|135735.6.peg.4901"/>
<dbReference type="OrthoDB" id="2737829at2"/>
<proteinExistence type="predicted"/>
<dbReference type="KEGG" id="beo:BEH_23315"/>
<reference evidence="1 2" key="1">
    <citation type="journal article" date="2015" name="PLoS ONE">
        <title>Genome Sequence of Bacillus endophyticus and Analysis of Its Companion Mechanism in the Ketogulonigenium vulgare-Bacillus Strain Consortium.</title>
        <authorList>
            <person name="Jia N."/>
            <person name="Du J."/>
            <person name="Ding M.Z."/>
            <person name="Gao F."/>
            <person name="Yuan Y.J."/>
        </authorList>
    </citation>
    <scope>NUCLEOTIDE SEQUENCE [LARGE SCALE GENOMIC DNA]</scope>
    <source>
        <strain evidence="1 2">Hbe603</strain>
    </source>
</reference>
<name>A0A1X7FRV6_9BACI</name>
<dbReference type="Proteomes" id="UP000036202">
    <property type="component" value="Chromosome"/>
</dbReference>
<protein>
    <submittedName>
        <fullName evidence="1">Uncharacterized protein</fullName>
    </submittedName>
</protein>
<dbReference type="RefSeq" id="WP_040060308.1">
    <property type="nucleotide sequence ID" value="NZ_CP011974.1"/>
</dbReference>
<evidence type="ECO:0000313" key="1">
    <source>
        <dbReference type="EMBL" id="AKO94761.1"/>
    </source>
</evidence>